<feature type="chain" id="PRO_5026930067" evidence="1">
    <location>
        <begin position="23"/>
        <end position="160"/>
    </location>
</feature>
<dbReference type="RefSeq" id="WP_155109998.1">
    <property type="nucleotide sequence ID" value="NZ_WMJZ01000043.1"/>
</dbReference>
<evidence type="ECO:0000256" key="1">
    <source>
        <dbReference type="SAM" id="SignalP"/>
    </source>
</evidence>
<accession>A0A6L6IS40</accession>
<gene>
    <name evidence="2" type="ORF">GJV78_20305</name>
</gene>
<organism evidence="2 3">
    <name type="scientific">Intestinirhabdus alba</name>
    <dbReference type="NCBI Taxonomy" id="2899544"/>
    <lineage>
        <taxon>Bacteria</taxon>
        <taxon>Pseudomonadati</taxon>
        <taxon>Pseudomonadota</taxon>
        <taxon>Gammaproteobacteria</taxon>
        <taxon>Enterobacterales</taxon>
        <taxon>Enterobacteriaceae</taxon>
        <taxon>Intestinirhabdus</taxon>
    </lineage>
</organism>
<keyword evidence="3" id="KW-1185">Reference proteome</keyword>
<keyword evidence="1" id="KW-0732">Signal</keyword>
<dbReference type="AlphaFoldDB" id="A0A6L6IS40"/>
<name>A0A6L6IS40_9ENTR</name>
<dbReference type="EMBL" id="WMJZ01000043">
    <property type="protein sequence ID" value="MTH48548.1"/>
    <property type="molecule type" value="Genomic_DNA"/>
</dbReference>
<comment type="caution">
    <text evidence="2">The sequence shown here is derived from an EMBL/GenBank/DDBJ whole genome shotgun (WGS) entry which is preliminary data.</text>
</comment>
<dbReference type="Proteomes" id="UP000477739">
    <property type="component" value="Unassembled WGS sequence"/>
</dbReference>
<evidence type="ECO:0000313" key="2">
    <source>
        <dbReference type="EMBL" id="MTH48548.1"/>
    </source>
</evidence>
<feature type="signal peptide" evidence="1">
    <location>
        <begin position="1"/>
        <end position="22"/>
    </location>
</feature>
<evidence type="ECO:0000313" key="3">
    <source>
        <dbReference type="Proteomes" id="UP000477739"/>
    </source>
</evidence>
<sequence>MRNYFFCNILFILNIAMPFGSAAVSFKLEGDGKLIVTKSDGYKTYPLDINIDGYKVSCDGRKIILWGHPKKFNESNPQDSNAILIFLQTDVTKTYGFSKGIFGVNYLAEKNVAYIGSGGGYYLNLKTGAIENVQGSVDMSNDEFYEKCKKDKSWEFSRYE</sequence>
<dbReference type="OrthoDB" id="9182771at2"/>
<reference evidence="2 3" key="1">
    <citation type="submission" date="2019-11" db="EMBL/GenBank/DDBJ databases">
        <title>Escherichia alba sp. nov. isolated from the gut of plastic-eating superworms Zophobas atratus.</title>
        <authorList>
            <person name="Yang Y."/>
        </authorList>
    </citation>
    <scope>NUCLEOTIDE SEQUENCE [LARGE SCALE GENOMIC DNA]</scope>
    <source>
        <strain evidence="3">BIT-B35</strain>
    </source>
</reference>
<proteinExistence type="predicted"/>
<protein>
    <submittedName>
        <fullName evidence="2">Uncharacterized protein</fullName>
    </submittedName>
</protein>